<evidence type="ECO:0000313" key="3">
    <source>
        <dbReference type="EMBL" id="KAJ4462615.1"/>
    </source>
</evidence>
<sequence>MSFPVVPGQSLGEFSFGMNLRQALDILSISESSAPTVDIIYSEETPFEVPVVFRLFQQGVRLEFHPVTQLLVRIVVYDSSKIRLTYNNQQFSGPPTVATLASIYQLFGPTFPGTFHTDTGQYELVYPGAHFFFPIPEAHQHLYMGDNADLPLQLPDGSTPVPSSIVFLPEHSEPFTTSYRSLVMLGRGVSLLSHPTQPILLGDSVQYVLTVLGAPQHIHPKSTDLMRIHARPPTGPVPARPLMPRGAAAIDGPLMPRGAAGDASDGDDGGDANPSGDEDEGLRAPPHRPPPQPQPQPWGVQQSRVLLASSSAALSTCGASGPAGGAPGGVSSPDYFYNYTDMGVDLLFDGMDHVVKKMVLHANLPGHVDFALYNRFSFVIREPGKAPLTEASKITQISAVLGPLPTPIVHSKPVVASPFSTTRFYGFGQAIFEVMRNGHICSVTLF</sequence>
<evidence type="ECO:0000313" key="4">
    <source>
        <dbReference type="Proteomes" id="UP001141327"/>
    </source>
</evidence>
<dbReference type="InterPro" id="IPR005373">
    <property type="entry name" value="PHAF1"/>
</dbReference>
<proteinExistence type="inferred from homology"/>
<reference evidence="3" key="1">
    <citation type="journal article" date="2022" name="bioRxiv">
        <title>Genomics of Preaxostyla Flagellates Illuminates Evolutionary Transitions and the Path Towards Mitochondrial Loss.</title>
        <authorList>
            <person name="Novak L.V.F."/>
            <person name="Treitli S.C."/>
            <person name="Pyrih J."/>
            <person name="Halakuc P."/>
            <person name="Pipaliya S.V."/>
            <person name="Vacek V."/>
            <person name="Brzon O."/>
            <person name="Soukal P."/>
            <person name="Eme L."/>
            <person name="Dacks J.B."/>
            <person name="Karnkowska A."/>
            <person name="Elias M."/>
            <person name="Hampl V."/>
        </authorList>
    </citation>
    <scope>NUCLEOTIDE SEQUENCE</scope>
    <source>
        <strain evidence="3">RCP-MX</strain>
    </source>
</reference>
<keyword evidence="4" id="KW-1185">Reference proteome</keyword>
<gene>
    <name evidence="3" type="ORF">PAPYR_607</name>
</gene>
<feature type="compositionally biased region" description="Pro residues" evidence="2">
    <location>
        <begin position="287"/>
        <end position="296"/>
    </location>
</feature>
<feature type="region of interest" description="Disordered" evidence="2">
    <location>
        <begin position="231"/>
        <end position="300"/>
    </location>
</feature>
<comment type="caution">
    <text evidence="3">The sequence shown here is derived from an EMBL/GenBank/DDBJ whole genome shotgun (WGS) entry which is preliminary data.</text>
</comment>
<name>A0ABQ8V0K7_9EUKA</name>
<comment type="similarity">
    <text evidence="1">Belongs to the PHAF1 family.</text>
</comment>
<organism evidence="3 4">
    <name type="scientific">Paratrimastix pyriformis</name>
    <dbReference type="NCBI Taxonomy" id="342808"/>
    <lineage>
        <taxon>Eukaryota</taxon>
        <taxon>Metamonada</taxon>
        <taxon>Preaxostyla</taxon>
        <taxon>Paratrimastigidae</taxon>
        <taxon>Paratrimastix</taxon>
    </lineage>
</organism>
<evidence type="ECO:0000256" key="2">
    <source>
        <dbReference type="SAM" id="MobiDB-lite"/>
    </source>
</evidence>
<dbReference type="PANTHER" id="PTHR13465">
    <property type="entry name" value="UPF0183 PROTEIN"/>
    <property type="match status" value="1"/>
</dbReference>
<evidence type="ECO:0000256" key="1">
    <source>
        <dbReference type="ARBA" id="ARBA00024339"/>
    </source>
</evidence>
<feature type="compositionally biased region" description="Acidic residues" evidence="2">
    <location>
        <begin position="264"/>
        <end position="280"/>
    </location>
</feature>
<protein>
    <submittedName>
        <fullName evidence="3">UPF0183 protein</fullName>
    </submittedName>
</protein>
<dbReference type="InterPro" id="IPR039156">
    <property type="entry name" value="PHAF1/BROMI"/>
</dbReference>
<accession>A0ABQ8V0K7</accession>
<dbReference type="EMBL" id="JAPMOS010000002">
    <property type="protein sequence ID" value="KAJ4462615.1"/>
    <property type="molecule type" value="Genomic_DNA"/>
</dbReference>
<dbReference type="Pfam" id="PF03676">
    <property type="entry name" value="PHAF1"/>
    <property type="match status" value="3"/>
</dbReference>
<dbReference type="PANTHER" id="PTHR13465:SF2">
    <property type="entry name" value="PHAGOSOME ASSEMBLY FACTOR 1"/>
    <property type="match status" value="1"/>
</dbReference>
<dbReference type="Proteomes" id="UP001141327">
    <property type="component" value="Unassembled WGS sequence"/>
</dbReference>